<keyword evidence="1" id="KW-0732">Signal</keyword>
<feature type="signal peptide" evidence="1">
    <location>
        <begin position="1"/>
        <end position="33"/>
    </location>
</feature>
<organism evidence="2">
    <name type="scientific">Anopheles marajoara</name>
    <dbReference type="NCBI Taxonomy" id="58244"/>
    <lineage>
        <taxon>Eukaryota</taxon>
        <taxon>Metazoa</taxon>
        <taxon>Ecdysozoa</taxon>
        <taxon>Arthropoda</taxon>
        <taxon>Hexapoda</taxon>
        <taxon>Insecta</taxon>
        <taxon>Pterygota</taxon>
        <taxon>Neoptera</taxon>
        <taxon>Endopterygota</taxon>
        <taxon>Diptera</taxon>
        <taxon>Nematocera</taxon>
        <taxon>Culicoidea</taxon>
        <taxon>Culicidae</taxon>
        <taxon>Anophelinae</taxon>
        <taxon>Anopheles</taxon>
    </lineage>
</organism>
<reference evidence="2" key="1">
    <citation type="submission" date="2018-01" db="EMBL/GenBank/DDBJ databases">
        <title>An insight into the sialome of Amazonian anophelines.</title>
        <authorList>
            <person name="Ribeiro J.M."/>
            <person name="Scarpassa V."/>
            <person name="Calvo E."/>
        </authorList>
    </citation>
    <scope>NUCLEOTIDE SEQUENCE</scope>
    <source>
        <tissue evidence="2">Salivary glands</tissue>
    </source>
</reference>
<feature type="chain" id="PRO_5014837588" evidence="1">
    <location>
        <begin position="34"/>
        <end position="76"/>
    </location>
</feature>
<evidence type="ECO:0000256" key="1">
    <source>
        <dbReference type="SAM" id="SignalP"/>
    </source>
</evidence>
<sequence>MQRPVLGSTQQAGANSQLLLLLILGFQCHESKGLVSSLARCAPELHAAFISALSVISPQQSSSGWHGGDESLANVR</sequence>
<dbReference type="EMBL" id="GGFJ01013879">
    <property type="protein sequence ID" value="MBW63020.1"/>
    <property type="molecule type" value="Transcribed_RNA"/>
</dbReference>
<proteinExistence type="predicted"/>
<name>A0A2M4CCG6_9DIPT</name>
<dbReference type="AlphaFoldDB" id="A0A2M4CCG6"/>
<protein>
    <submittedName>
        <fullName evidence="2">Putative secreted protein</fullName>
    </submittedName>
</protein>
<accession>A0A2M4CCG6</accession>
<evidence type="ECO:0000313" key="2">
    <source>
        <dbReference type="EMBL" id="MBW63020.1"/>
    </source>
</evidence>